<evidence type="ECO:0000313" key="7">
    <source>
        <dbReference type="EMBL" id="KAG0119300.1"/>
    </source>
</evidence>
<name>A0A835NS21_9PASS</name>
<dbReference type="AlphaFoldDB" id="A0A835NS21"/>
<reference evidence="7" key="1">
    <citation type="submission" date="2020-10" db="EMBL/GenBank/DDBJ databases">
        <title>Feather gene expression reveals the developmental basis of iridescence in African starlings.</title>
        <authorList>
            <person name="Rubenstein D.R."/>
        </authorList>
    </citation>
    <scope>NUCLEOTIDE SEQUENCE</scope>
    <source>
        <strain evidence="7">SS15</strain>
        <tissue evidence="7">Liver</tissue>
    </source>
</reference>
<reference evidence="8 9" key="2">
    <citation type="journal article" date="2021" name="J. Hered.">
        <title>Feather Gene Expression Elucidates the Developmental Basis of Plumage Iridescence in African Starlings.</title>
        <authorList>
            <person name="Rubenstein D.R."/>
            <person name="Corvelo A."/>
            <person name="MacManes M.D."/>
            <person name="Maia R."/>
            <person name="Narzisi G."/>
            <person name="Rousaki A."/>
            <person name="Vandenabeele P."/>
            <person name="Shawkey M.D."/>
            <person name="Solomon J."/>
        </authorList>
    </citation>
    <scope>NUCLEOTIDE SEQUENCE [LARGE SCALE GENOMIC DNA]</scope>
    <source>
        <strain evidence="8">SS15</strain>
    </source>
</reference>
<dbReference type="GO" id="GO:1904262">
    <property type="term" value="P:negative regulation of TORC1 signaling"/>
    <property type="evidence" value="ECO:0007669"/>
    <property type="project" value="TreeGrafter"/>
</dbReference>
<dbReference type="InterPro" id="IPR018544">
    <property type="entry name" value="KICS_2"/>
</dbReference>
<dbReference type="GO" id="GO:0042149">
    <property type="term" value="P:cellular response to glucose starvation"/>
    <property type="evidence" value="ECO:0007669"/>
    <property type="project" value="TreeGrafter"/>
</dbReference>
<dbReference type="SUPFAM" id="SSF160651">
    <property type="entry name" value="FLJ32549 C-terminal domain-like"/>
    <property type="match status" value="1"/>
</dbReference>
<dbReference type="FunFam" id="1.10.3450.30:FF:000001">
    <property type="entry name" value="KICSTOR complex protein C12orf66 homolog"/>
    <property type="match status" value="1"/>
</dbReference>
<evidence type="ECO:0000256" key="6">
    <source>
        <dbReference type="SAM" id="MobiDB-lite"/>
    </source>
</evidence>
<gene>
    <name evidence="8" type="ORF">IHE44_0012466</name>
    <name evidence="7" type="ORF">IHE44_014494</name>
</gene>
<dbReference type="EMBL" id="JADDUC020000005">
    <property type="protein sequence ID" value="KAI1239348.1"/>
    <property type="molecule type" value="Genomic_DNA"/>
</dbReference>
<evidence type="ECO:0000256" key="2">
    <source>
        <dbReference type="ARBA" id="ARBA00023136"/>
    </source>
</evidence>
<feature type="compositionally biased region" description="Basic and acidic residues" evidence="6">
    <location>
        <begin position="815"/>
        <end position="838"/>
    </location>
</feature>
<keyword evidence="3" id="KW-0458">Lysosome</keyword>
<dbReference type="Pfam" id="PF09404">
    <property type="entry name" value="C12orf66_like"/>
    <property type="match status" value="2"/>
</dbReference>
<dbReference type="PANTHER" id="PTHR31581">
    <property type="entry name" value="KICSTOR COMPLEX PROTEIN C12ORF66"/>
    <property type="match status" value="1"/>
</dbReference>
<dbReference type="EMBL" id="JADDUC010000090">
    <property type="protein sequence ID" value="KAG0119300.1"/>
    <property type="molecule type" value="Genomic_DNA"/>
</dbReference>
<dbReference type="GO" id="GO:0034198">
    <property type="term" value="P:cellular response to amino acid starvation"/>
    <property type="evidence" value="ECO:0007669"/>
    <property type="project" value="TreeGrafter"/>
</dbReference>
<dbReference type="SUPFAM" id="SSF158548">
    <property type="entry name" value="FLJ32549 domain-like"/>
    <property type="match status" value="1"/>
</dbReference>
<evidence type="ECO:0000313" key="9">
    <source>
        <dbReference type="Proteomes" id="UP000618051"/>
    </source>
</evidence>
<proteinExistence type="inferred from homology"/>
<feature type="region of interest" description="Disordered" evidence="6">
    <location>
        <begin position="806"/>
        <end position="839"/>
    </location>
</feature>
<evidence type="ECO:0000256" key="1">
    <source>
        <dbReference type="ARBA" id="ARBA00004656"/>
    </source>
</evidence>
<protein>
    <recommendedName>
        <fullName evidence="5">KICSTOR subunit 2</fullName>
    </recommendedName>
</protein>
<evidence type="ECO:0000313" key="8">
    <source>
        <dbReference type="EMBL" id="KAI1239348.1"/>
    </source>
</evidence>
<comment type="subcellular location">
    <subcellularLocation>
        <location evidence="1">Lysosome membrane</location>
    </subcellularLocation>
</comment>
<reference evidence="8" key="3">
    <citation type="submission" date="2022-01" db="EMBL/GenBank/DDBJ databases">
        <authorList>
            <person name="Rubenstein D.R."/>
        </authorList>
    </citation>
    <scope>NUCLEOTIDE SEQUENCE</scope>
    <source>
        <strain evidence="8">SS15</strain>
        <tissue evidence="8">Liver</tissue>
    </source>
</reference>
<evidence type="ECO:0000256" key="4">
    <source>
        <dbReference type="ARBA" id="ARBA00060863"/>
    </source>
</evidence>
<dbReference type="Proteomes" id="UP000618051">
    <property type="component" value="Unassembled WGS sequence"/>
</dbReference>
<comment type="similarity">
    <text evidence="4">Belongs to the KICS2 family.</text>
</comment>
<keyword evidence="9" id="KW-1185">Reference proteome</keyword>
<dbReference type="InterPro" id="IPR038060">
    <property type="entry name" value="C12orf66-like_central_sf"/>
</dbReference>
<evidence type="ECO:0000256" key="5">
    <source>
        <dbReference type="ARBA" id="ARBA00072667"/>
    </source>
</evidence>
<dbReference type="GO" id="GO:0005765">
    <property type="term" value="C:lysosomal membrane"/>
    <property type="evidence" value="ECO:0007669"/>
    <property type="project" value="UniProtKB-SubCell"/>
</dbReference>
<dbReference type="OrthoDB" id="18134at2759"/>
<sequence>MGESIPLGAPVPVEQAVLETFFSHLGIFSYDKAKDNVEKEREANKSAGSSWLALLAGLAHLAAAEKAYHSMTFLGQKLVRSGRPGGPLAADVCTVLRTRGPRVPCLGGCVRVVSERTGAVQVAHWLLCQSLHLFTGRQGTCPPFPGIRGGQSFFSRKDSIRTIYTSLHNELKKVVATGHNALGGTAPHLEELLSHLSEQLCFFVQARMEIADFYEKMYTLSTQKFINSEELVNILESILKKYSSRFHHPILSPLESSFQLEVDVLLHLLKAQAQISEWKFLPSLVNLHSAHTKLQTWGQIFEKQRETKKHLFGGQSQKAVQPPHLFLWLMKLKNILLAKFSFYFHEALSRQTTASEMKTLTAKTNPDYFGKISSFIRKYDAVNVSLIFDNRGSESFQGHGYHHPHSYREAPKGVDQYPAVVSLPSDRPVMHWPNVIMIMTDRTSDLNSLEKVVHFYDDKVQSTYFLTRPEPHFTIVVIFESKKSERDYHFISFLNEISHSLKNSKAFASLKPGSKGKGQEEMPERIVPADVGEAAVAGPAPPFRAVGIEVAILKEGSGTAPLLWTIDTAAKMRNNSFNHLVTHNEVFAKKQRKHCTWSYTWPLLHWRSLKELILSQAGIQPESEAELVLLSPEPYLMSRVRVPSASARSIIRNKSMRKKKIACGSSPQFSLLQKPLRTSLKQSEMKKGTYITFRQQSTGSAKTYDFLLSIVHKSNLANGSTDKNKAENKEVCSAVQSDENGRNCARAEGICITAFGKQLQNRPTGLGKQPGYTSSVMLSILTSMLEMDSPLVKRIKHMRIKQAEVTLSVNPTAPHLDEQTSSAKKDRERERERGKKDSVCQADSRSMMILFFSETNRTVIYNPAPTSKSPYACSMLNTVPSSDETAGDTHQMLMVTVMTSNWLLAIKVEHVTDAQVLQYQTMNTVEENDEVHGLHQAEARG</sequence>
<keyword evidence="2" id="KW-0472">Membrane</keyword>
<evidence type="ECO:0000256" key="3">
    <source>
        <dbReference type="ARBA" id="ARBA00023228"/>
    </source>
</evidence>
<dbReference type="PANTHER" id="PTHR31581:SF1">
    <property type="entry name" value="KICSTOR SUBUNIT 2"/>
    <property type="match status" value="1"/>
</dbReference>
<accession>A0A835NS21</accession>
<dbReference type="Gene3D" id="1.10.3450.30">
    <property type="match status" value="1"/>
</dbReference>
<dbReference type="GO" id="GO:0140007">
    <property type="term" value="C:KICSTOR complex"/>
    <property type="evidence" value="ECO:0007669"/>
    <property type="project" value="TreeGrafter"/>
</dbReference>
<comment type="caution">
    <text evidence="7">The sequence shown here is derived from an EMBL/GenBank/DDBJ whole genome shotgun (WGS) entry which is preliminary data.</text>
</comment>
<dbReference type="GO" id="GO:0061462">
    <property type="term" value="P:protein localization to lysosome"/>
    <property type="evidence" value="ECO:0007669"/>
    <property type="project" value="TreeGrafter"/>
</dbReference>
<organism evidence="7">
    <name type="scientific">Lamprotornis superbus</name>
    <dbReference type="NCBI Taxonomy" id="245042"/>
    <lineage>
        <taxon>Eukaryota</taxon>
        <taxon>Metazoa</taxon>
        <taxon>Chordata</taxon>
        <taxon>Craniata</taxon>
        <taxon>Vertebrata</taxon>
        <taxon>Euteleostomi</taxon>
        <taxon>Archelosauria</taxon>
        <taxon>Archosauria</taxon>
        <taxon>Dinosauria</taxon>
        <taxon>Saurischia</taxon>
        <taxon>Theropoda</taxon>
        <taxon>Coelurosauria</taxon>
        <taxon>Aves</taxon>
        <taxon>Neognathae</taxon>
        <taxon>Neoaves</taxon>
        <taxon>Telluraves</taxon>
        <taxon>Australaves</taxon>
        <taxon>Passeriformes</taxon>
        <taxon>Sturnidae</taxon>
        <taxon>Lamprotornis</taxon>
    </lineage>
</organism>